<keyword evidence="3 5" id="KW-1133">Transmembrane helix</keyword>
<evidence type="ECO:0000313" key="7">
    <source>
        <dbReference type="Proteomes" id="UP000033881"/>
    </source>
</evidence>
<keyword evidence="5" id="KW-0811">Translocation</keyword>
<gene>
    <name evidence="5" type="primary">tatC</name>
    <name evidence="6" type="ORF">UT24_C0007G0052</name>
</gene>
<reference evidence="6 7" key="1">
    <citation type="journal article" date="2015" name="Nature">
        <title>rRNA introns, odd ribosomes, and small enigmatic genomes across a large radiation of phyla.</title>
        <authorList>
            <person name="Brown C.T."/>
            <person name="Hug L.A."/>
            <person name="Thomas B.C."/>
            <person name="Sharon I."/>
            <person name="Castelle C.J."/>
            <person name="Singh A."/>
            <person name="Wilkins M.J."/>
            <person name="Williams K.H."/>
            <person name="Banfield J.F."/>
        </authorList>
    </citation>
    <scope>NUCLEOTIDE SEQUENCE [LARGE SCALE GENOMIC DNA]</scope>
</reference>
<dbReference type="STRING" id="1618574.UT24_C0007G0052"/>
<evidence type="ECO:0000256" key="4">
    <source>
        <dbReference type="ARBA" id="ARBA00023136"/>
    </source>
</evidence>
<dbReference type="GO" id="GO:0033281">
    <property type="term" value="C:TAT protein transport complex"/>
    <property type="evidence" value="ECO:0007669"/>
    <property type="project" value="UniProtKB-UniRule"/>
</dbReference>
<keyword evidence="5" id="KW-1003">Cell membrane</keyword>
<keyword evidence="4 5" id="KW-0472">Membrane</keyword>
<dbReference type="AlphaFoldDB" id="A0A0G0MD44"/>
<comment type="subunit">
    <text evidence="5">Forms a complex with TatA.</text>
</comment>
<feature type="transmembrane region" description="Helical" evidence="5">
    <location>
        <begin position="223"/>
        <end position="240"/>
    </location>
</feature>
<evidence type="ECO:0000256" key="5">
    <source>
        <dbReference type="HAMAP-Rule" id="MF_00902"/>
    </source>
</evidence>
<evidence type="ECO:0000256" key="1">
    <source>
        <dbReference type="ARBA" id="ARBA00004141"/>
    </source>
</evidence>
<dbReference type="InterPro" id="IPR002033">
    <property type="entry name" value="TatC"/>
</dbReference>
<dbReference type="GO" id="GO:0009977">
    <property type="term" value="F:proton motive force dependent protein transmembrane transporter activity"/>
    <property type="evidence" value="ECO:0007669"/>
    <property type="project" value="TreeGrafter"/>
</dbReference>
<comment type="function">
    <text evidence="5">Part of the twin-arginine translocation (Tat) system that transports large folded proteins containing a characteristic twin-arginine motif in their signal peptide across membranes.</text>
</comment>
<name>A0A0G0MD44_9BACT</name>
<comment type="caution">
    <text evidence="6">The sequence shown here is derived from an EMBL/GenBank/DDBJ whole genome shotgun (WGS) entry which is preliminary data.</text>
</comment>
<accession>A0A0G0MD44</accession>
<dbReference type="GO" id="GO:0065002">
    <property type="term" value="P:intracellular protein transmembrane transport"/>
    <property type="evidence" value="ECO:0007669"/>
    <property type="project" value="TreeGrafter"/>
</dbReference>
<feature type="transmembrane region" description="Helical" evidence="5">
    <location>
        <begin position="77"/>
        <end position="102"/>
    </location>
</feature>
<organism evidence="6 7">
    <name type="scientific">Candidatus Woesebacteria bacterium GW2011_GWB1_39_12</name>
    <dbReference type="NCBI Taxonomy" id="1618574"/>
    <lineage>
        <taxon>Bacteria</taxon>
        <taxon>Candidatus Woeseibacteriota</taxon>
    </lineage>
</organism>
<feature type="transmembrane region" description="Helical" evidence="5">
    <location>
        <begin position="30"/>
        <end position="48"/>
    </location>
</feature>
<dbReference type="Proteomes" id="UP000033881">
    <property type="component" value="Unassembled WGS sequence"/>
</dbReference>
<proteinExistence type="inferred from homology"/>
<feature type="transmembrane region" description="Helical" evidence="5">
    <location>
        <begin position="158"/>
        <end position="189"/>
    </location>
</feature>
<evidence type="ECO:0000256" key="2">
    <source>
        <dbReference type="ARBA" id="ARBA00022692"/>
    </source>
</evidence>
<keyword evidence="2 5" id="KW-0812">Transmembrane</keyword>
<protein>
    <recommendedName>
        <fullName evidence="5">Sec-independent protein translocase protein TatC</fullName>
    </recommendedName>
</protein>
<dbReference type="GO" id="GO:0043953">
    <property type="term" value="P:protein transport by the Tat complex"/>
    <property type="evidence" value="ECO:0007669"/>
    <property type="project" value="UniProtKB-UniRule"/>
</dbReference>
<comment type="similarity">
    <text evidence="5">Belongs to the TatC family.</text>
</comment>
<dbReference type="Pfam" id="PF00902">
    <property type="entry name" value="TatC"/>
    <property type="match status" value="1"/>
</dbReference>
<comment type="subcellular location">
    <subcellularLocation>
        <location evidence="5">Cell membrane</location>
        <topology evidence="5">Multi-pass membrane protein</topology>
    </subcellularLocation>
    <subcellularLocation>
        <location evidence="1">Membrane</location>
        <topology evidence="1">Multi-pass membrane protein</topology>
    </subcellularLocation>
</comment>
<feature type="transmembrane region" description="Helical" evidence="5">
    <location>
        <begin position="114"/>
        <end position="138"/>
    </location>
</feature>
<evidence type="ECO:0000256" key="3">
    <source>
        <dbReference type="ARBA" id="ARBA00022989"/>
    </source>
</evidence>
<sequence length="253" mass="28637">MENIKSFKSSELTAITNKYSHYFREVRKRIFFTLSIFAASTLIGFAFYEDIIRFFIGALSLEGINIVFTSPFQFINLAISCGIVTGLVIALPLFILQVLHFLKPALRKKEFKTVVSFVPFSIFLFLMGFSLGAVIMKWQIEIFLARSISLGIGNILDISGLLTTVFLTSAFMGIGFQFPIVLLLLLRIGVIKHHALSKKRLWIYLGSFIFALLLPPDSIIADIFLSLPLILLFEFTLLLNRISERKRHKSGLS</sequence>
<keyword evidence="5" id="KW-0813">Transport</keyword>
<evidence type="ECO:0000313" key="6">
    <source>
        <dbReference type="EMBL" id="KKR01088.1"/>
    </source>
</evidence>
<feature type="transmembrane region" description="Helical" evidence="5">
    <location>
        <begin position="201"/>
        <end position="217"/>
    </location>
</feature>
<dbReference type="PANTHER" id="PTHR30371">
    <property type="entry name" value="SEC-INDEPENDENT PROTEIN TRANSLOCASE PROTEIN TATC"/>
    <property type="match status" value="1"/>
</dbReference>
<keyword evidence="5" id="KW-0653">Protein transport</keyword>
<dbReference type="HAMAP" id="MF_00902">
    <property type="entry name" value="TatC"/>
    <property type="match status" value="1"/>
</dbReference>
<dbReference type="PANTHER" id="PTHR30371:SF0">
    <property type="entry name" value="SEC-INDEPENDENT PROTEIN TRANSLOCASE PROTEIN TATC, CHLOROPLASTIC-RELATED"/>
    <property type="match status" value="1"/>
</dbReference>
<dbReference type="PRINTS" id="PR01840">
    <property type="entry name" value="TATCFAMILY"/>
</dbReference>
<dbReference type="EMBL" id="LBWB01000007">
    <property type="protein sequence ID" value="KKR01088.1"/>
    <property type="molecule type" value="Genomic_DNA"/>
</dbReference>